<reference evidence="1 2" key="1">
    <citation type="submission" date="2014-10" db="EMBL/GenBank/DDBJ databases">
        <title>Draft genome of anammox bacterium scalindua brodae, obtained using differential coverage binning of sequence data from two enrichment reactors.</title>
        <authorList>
            <person name="Speth D.R."/>
            <person name="Russ L."/>
            <person name="Kartal B."/>
            <person name="Op den Camp H.J."/>
            <person name="Dutilh B.E."/>
            <person name="Jetten M.S."/>
        </authorList>
    </citation>
    <scope>NUCLEOTIDE SEQUENCE [LARGE SCALE GENOMIC DNA]</scope>
    <source>
        <strain evidence="1">RU1</strain>
    </source>
</reference>
<feature type="non-terminal residue" evidence="1">
    <location>
        <position position="37"/>
    </location>
</feature>
<comment type="caution">
    <text evidence="1">The sequence shown here is derived from an EMBL/GenBank/DDBJ whole genome shotgun (WGS) entry which is preliminary data.</text>
</comment>
<sequence>MGYGNSFVEAKVFPPEQCYFINVQLFKNQKLQSTSIL</sequence>
<organism evidence="1 2">
    <name type="scientific">Candidatus Scalindua brodae</name>
    <dbReference type="NCBI Taxonomy" id="237368"/>
    <lineage>
        <taxon>Bacteria</taxon>
        <taxon>Pseudomonadati</taxon>
        <taxon>Planctomycetota</taxon>
        <taxon>Candidatus Brocadiia</taxon>
        <taxon>Candidatus Brocadiales</taxon>
        <taxon>Candidatus Scalinduaceae</taxon>
        <taxon>Candidatus Scalindua</taxon>
    </lineage>
</organism>
<evidence type="ECO:0000313" key="1">
    <source>
        <dbReference type="EMBL" id="KHE90918.1"/>
    </source>
</evidence>
<name>A0A0B0EIH8_9BACT</name>
<dbReference type="AlphaFoldDB" id="A0A0B0EIH8"/>
<accession>A0A0B0EIH8</accession>
<dbReference type="Proteomes" id="UP000030652">
    <property type="component" value="Unassembled WGS sequence"/>
</dbReference>
<protein>
    <submittedName>
        <fullName evidence="1">Uncharacterized protein</fullName>
    </submittedName>
</protein>
<dbReference type="EMBL" id="JRYO01000226">
    <property type="protein sequence ID" value="KHE90918.1"/>
    <property type="molecule type" value="Genomic_DNA"/>
</dbReference>
<gene>
    <name evidence="1" type="ORF">SCABRO_03327</name>
</gene>
<proteinExistence type="predicted"/>
<evidence type="ECO:0000313" key="2">
    <source>
        <dbReference type="Proteomes" id="UP000030652"/>
    </source>
</evidence>